<dbReference type="PANTHER" id="PTHR11452">
    <property type="entry name" value="ALPHA-GALACTOSIDASE/ALPHA-N-ACETYLGALACTOSAMINIDASE"/>
    <property type="match status" value="1"/>
</dbReference>
<reference evidence="8" key="1">
    <citation type="journal article" date="2015" name="Sci. Rep.">
        <title>Tissue- and time-dependent transcription in Ixodes ricinus salivary glands and midguts when blood feeding on the vertebrate host.</title>
        <authorList>
            <person name="Kotsyfakis M."/>
            <person name="Schwarz A."/>
            <person name="Erhart J."/>
            <person name="Ribeiro J.M."/>
        </authorList>
    </citation>
    <scope>NUCLEOTIDE SEQUENCE</scope>
    <source>
        <tissue evidence="8">Salivary gland and midgut</tissue>
    </source>
</reference>
<dbReference type="GO" id="GO:0016139">
    <property type="term" value="P:glycoside catabolic process"/>
    <property type="evidence" value="ECO:0007669"/>
    <property type="project" value="TreeGrafter"/>
</dbReference>
<keyword evidence="4" id="KW-0325">Glycoprotein</keyword>
<dbReference type="SUPFAM" id="SSF51011">
    <property type="entry name" value="Glycosyl hydrolase domain"/>
    <property type="match status" value="1"/>
</dbReference>
<dbReference type="AlphaFoldDB" id="V5H2W3"/>
<evidence type="ECO:0000256" key="5">
    <source>
        <dbReference type="ARBA" id="ARBA00023295"/>
    </source>
</evidence>
<evidence type="ECO:0000313" key="8">
    <source>
        <dbReference type="EMBL" id="JAB68587.1"/>
    </source>
</evidence>
<feature type="domain" description="Alpha galactosidase A C-terminal" evidence="7">
    <location>
        <begin position="42"/>
        <end position="131"/>
    </location>
</feature>
<keyword evidence="2" id="KW-0378">Hydrolase</keyword>
<name>V5H2W3_IXORI</name>
<evidence type="ECO:0000256" key="3">
    <source>
        <dbReference type="ARBA" id="ARBA00023157"/>
    </source>
</evidence>
<dbReference type="GO" id="GO:0004557">
    <property type="term" value="F:alpha-galactosidase activity"/>
    <property type="evidence" value="ECO:0007669"/>
    <property type="project" value="TreeGrafter"/>
</dbReference>
<dbReference type="PANTHER" id="PTHR11452:SF83">
    <property type="entry name" value="ALPHA-GALACTOSIDASE"/>
    <property type="match status" value="1"/>
</dbReference>
<dbReference type="GO" id="GO:0009311">
    <property type="term" value="P:oligosaccharide metabolic process"/>
    <property type="evidence" value="ECO:0007669"/>
    <property type="project" value="TreeGrafter"/>
</dbReference>
<sequence>MALWAILAAPLLMSNDLRRMRPEFKQILLNKDIIAVNQDPLGRMGQKVQAQNGVEIWRRPITPLVANSAFSFALVAFNRNIMGGAIDVPIQLKSVGLLHGPGYRVTDLFESKFLGVFRPEEYLVVKVNPSGVAMVKAEAIDLNVPAVPLGPVDVQQQAPLAGGQAVGNLGVIQALPQPSQVLQDNPAQRPGFLIHTGSQGFRQRRSSETEREDARDK</sequence>
<dbReference type="GO" id="GO:0005737">
    <property type="term" value="C:cytoplasm"/>
    <property type="evidence" value="ECO:0007669"/>
    <property type="project" value="TreeGrafter"/>
</dbReference>
<organism evidence="8">
    <name type="scientific">Ixodes ricinus</name>
    <name type="common">Common tick</name>
    <name type="synonym">Acarus ricinus</name>
    <dbReference type="NCBI Taxonomy" id="34613"/>
    <lineage>
        <taxon>Eukaryota</taxon>
        <taxon>Metazoa</taxon>
        <taxon>Ecdysozoa</taxon>
        <taxon>Arthropoda</taxon>
        <taxon>Chelicerata</taxon>
        <taxon>Arachnida</taxon>
        <taxon>Acari</taxon>
        <taxon>Parasitiformes</taxon>
        <taxon>Ixodida</taxon>
        <taxon>Ixodoidea</taxon>
        <taxon>Ixodidae</taxon>
        <taxon>Ixodinae</taxon>
        <taxon>Ixodes</taxon>
    </lineage>
</organism>
<dbReference type="InterPro" id="IPR013780">
    <property type="entry name" value="Glyco_hydro_b"/>
</dbReference>
<dbReference type="InterPro" id="IPR013785">
    <property type="entry name" value="Aldolase_TIM"/>
</dbReference>
<comment type="similarity">
    <text evidence="1">Belongs to the glycosyl hydrolase 27 family.</text>
</comment>
<protein>
    <submittedName>
        <fullName evidence="8">Putative alpha-galactosidase/alpha-n-acetylgalactosaminidase</fullName>
    </submittedName>
</protein>
<evidence type="ECO:0000256" key="6">
    <source>
        <dbReference type="SAM" id="MobiDB-lite"/>
    </source>
</evidence>
<dbReference type="Pfam" id="PF16499">
    <property type="entry name" value="Melibiase_2"/>
    <property type="match status" value="1"/>
</dbReference>
<dbReference type="InterPro" id="IPR017853">
    <property type="entry name" value="GH"/>
</dbReference>
<keyword evidence="5" id="KW-0326">Glycosidase</keyword>
<dbReference type="InterPro" id="IPR035373">
    <property type="entry name" value="Melibiase/NAGA_C"/>
</dbReference>
<evidence type="ECO:0000256" key="1">
    <source>
        <dbReference type="ARBA" id="ARBA00009743"/>
    </source>
</evidence>
<dbReference type="SUPFAM" id="SSF51445">
    <property type="entry name" value="(Trans)glycosidases"/>
    <property type="match status" value="1"/>
</dbReference>
<proteinExistence type="evidence at transcript level"/>
<feature type="region of interest" description="Disordered" evidence="6">
    <location>
        <begin position="185"/>
        <end position="217"/>
    </location>
</feature>
<keyword evidence="3" id="KW-1015">Disulfide bond</keyword>
<dbReference type="EMBL" id="GANP01015881">
    <property type="protein sequence ID" value="JAB68587.1"/>
    <property type="molecule type" value="mRNA"/>
</dbReference>
<evidence type="ECO:0000256" key="4">
    <source>
        <dbReference type="ARBA" id="ARBA00023180"/>
    </source>
</evidence>
<dbReference type="Gene3D" id="2.60.40.1180">
    <property type="entry name" value="Golgi alpha-mannosidase II"/>
    <property type="match status" value="1"/>
</dbReference>
<dbReference type="Pfam" id="PF17450">
    <property type="entry name" value="Melibiase_2_C"/>
    <property type="match status" value="1"/>
</dbReference>
<dbReference type="InterPro" id="IPR002241">
    <property type="entry name" value="Glyco_hydro_27"/>
</dbReference>
<dbReference type="Gene3D" id="3.20.20.70">
    <property type="entry name" value="Aldolase class I"/>
    <property type="match status" value="1"/>
</dbReference>
<evidence type="ECO:0000256" key="2">
    <source>
        <dbReference type="ARBA" id="ARBA00022801"/>
    </source>
</evidence>
<feature type="compositionally biased region" description="Basic and acidic residues" evidence="6">
    <location>
        <begin position="205"/>
        <end position="217"/>
    </location>
</feature>
<accession>V5H2W3</accession>
<evidence type="ECO:0000259" key="7">
    <source>
        <dbReference type="Pfam" id="PF17450"/>
    </source>
</evidence>
<dbReference type="FunFam" id="2.60.40.1180:FF:000017">
    <property type="entry name" value="Alpha-galactosidase A"/>
    <property type="match status" value="1"/>
</dbReference>